<evidence type="ECO:0000313" key="2">
    <source>
        <dbReference type="Proteomes" id="UP000501780"/>
    </source>
</evidence>
<gene>
    <name evidence="1" type="ORF">BacF7301_05180</name>
</gene>
<dbReference type="KEGG" id="bfc:BacF7301_05180"/>
<reference evidence="1 2" key="1">
    <citation type="submission" date="2020-03" db="EMBL/GenBank/DDBJ databases">
        <title>Genomic analysis of Bacteroides faecium CBA7301.</title>
        <authorList>
            <person name="Kim J."/>
            <person name="Roh S.W."/>
        </authorList>
    </citation>
    <scope>NUCLEOTIDE SEQUENCE [LARGE SCALE GENOMIC DNA]</scope>
    <source>
        <strain evidence="1 2">CBA7301</strain>
    </source>
</reference>
<keyword evidence="2" id="KW-1185">Reference proteome</keyword>
<name>A0A6H0KJJ3_9BACE</name>
<organism evidence="1 2">
    <name type="scientific">Bacteroides faecium</name>
    <dbReference type="NCBI Taxonomy" id="2715212"/>
    <lineage>
        <taxon>Bacteria</taxon>
        <taxon>Pseudomonadati</taxon>
        <taxon>Bacteroidota</taxon>
        <taxon>Bacteroidia</taxon>
        <taxon>Bacteroidales</taxon>
        <taxon>Bacteroidaceae</taxon>
        <taxon>Bacteroides</taxon>
    </lineage>
</organism>
<accession>A0A6H0KJJ3</accession>
<sequence>MKTIYHLYLTVLAVLFYSSCTKEEVHSFIGEPAINFTSQEYQLGDMPNSQDDPDDPNQMGYTSNFAAHYKKGQFTDKYDTVYVKAKLEGMLQEHPLRVNLAYESVEGYDTPTLVLPKDSVIKAGEYYVRMAVLVERPAVYNKEYQVKITFDYANSDVVAGSEERQSIILKASDEYEISQENMGVESEEEWNNAFASYIGTYGPVKVRFILSVFKDRTTQIFVYTPYGFGIGFDNPDNVETLKEALNVYNAKHGALTEPDGTVVTFEPAEVK</sequence>
<proteinExistence type="predicted"/>
<evidence type="ECO:0000313" key="1">
    <source>
        <dbReference type="EMBL" id="QIU93582.1"/>
    </source>
</evidence>
<dbReference type="Proteomes" id="UP000501780">
    <property type="component" value="Chromosome"/>
</dbReference>
<dbReference type="EMBL" id="CP050831">
    <property type="protein sequence ID" value="QIU93582.1"/>
    <property type="molecule type" value="Genomic_DNA"/>
</dbReference>
<evidence type="ECO:0008006" key="3">
    <source>
        <dbReference type="Google" id="ProtNLM"/>
    </source>
</evidence>
<dbReference type="RefSeq" id="WP_167960857.1">
    <property type="nucleotide sequence ID" value="NZ_CP050831.1"/>
</dbReference>
<dbReference type="AlphaFoldDB" id="A0A6H0KJJ3"/>
<protein>
    <recommendedName>
        <fullName evidence="3">DUF4843 domain-containing protein</fullName>
    </recommendedName>
</protein>